<dbReference type="RefSeq" id="YP_009229926.1">
    <property type="nucleotide sequence ID" value="NC_029304.2"/>
</dbReference>
<name>A0A109WXC1_9BBAC</name>
<proteinExistence type="predicted"/>
<reference evidence="1 2" key="1">
    <citation type="journal article" date="2015" name="Virol. Sin.">
        <title>Genome sequencing and analysis of a granulovirus isolated from the Asiatic rice leafroller, Cnaphalocrocis medinalis.</title>
        <authorList>
            <person name="Zhang S."/>
            <person name="Zhu Z."/>
            <person name="Sun S."/>
            <person name="Chen Q."/>
            <person name="Deng F."/>
            <person name="Yang K."/>
        </authorList>
    </citation>
    <scope>NUCLEOTIDE SEQUENCE [LARGE SCALE GENOMIC DNA]</scope>
    <source>
        <strain evidence="1 2">Enping</strain>
    </source>
</reference>
<dbReference type="KEGG" id="vg:26855033"/>
<evidence type="ECO:0000313" key="2">
    <source>
        <dbReference type="Proteomes" id="UP000202719"/>
    </source>
</evidence>
<protein>
    <submittedName>
        <fullName evidence="1">Uncharacterized protein</fullName>
    </submittedName>
</protein>
<evidence type="ECO:0000313" key="1">
    <source>
        <dbReference type="EMBL" id="AMF83758.1"/>
    </source>
</evidence>
<dbReference type="Proteomes" id="UP000202719">
    <property type="component" value="Segment"/>
</dbReference>
<dbReference type="Pfam" id="PF05959">
    <property type="entry name" value="DUF884"/>
    <property type="match status" value="1"/>
</dbReference>
<dbReference type="EMBL" id="KU593505">
    <property type="protein sequence ID" value="AMF83758.1"/>
    <property type="molecule type" value="Genomic_DNA"/>
</dbReference>
<sequence length="194" mass="21972">MFQIGKATSMNEVNVLFQTPNTYNSVIQHGYKIINTQPILTRTKPVSGLDDNKPINCLFNGNPTVQEINDQNNYVLSMFRTPYLIVDIFNHTKCNVIKVVTSYHHEYWYVLGVKRGEESPSTRSILKITIGNETFDKMCCVLSGYVPQDLLRTFNNKLTNKVNLHSLMITTPAAIVTNNALRLIKTDTTSSTTH</sequence>
<organism evidence="1 2">
    <name type="scientific">Cnaphalocrocis medinalis granulovirus</name>
    <dbReference type="NCBI Taxonomy" id="1750712"/>
    <lineage>
        <taxon>Viruses</taxon>
        <taxon>Viruses incertae sedis</taxon>
        <taxon>Naldaviricetes</taxon>
        <taxon>Lefavirales</taxon>
        <taxon>Baculoviridae</taxon>
        <taxon>Betabaculovirus</taxon>
        <taxon>Betabaculovirus cnamedinalis</taxon>
    </lineage>
</organism>
<dbReference type="InterPro" id="IPR009235">
    <property type="entry name" value="AcMNPV_Orf146"/>
</dbReference>
<dbReference type="OrthoDB" id="17110at10239"/>
<gene>
    <name evidence="1" type="primary">Cnme7</name>
</gene>
<accession>A0A109WXC1</accession>
<dbReference type="GeneID" id="26855033"/>
<keyword evidence="2" id="KW-1185">Reference proteome</keyword>